<keyword evidence="3" id="KW-1185">Reference proteome</keyword>
<dbReference type="Gene3D" id="1.25.40.20">
    <property type="entry name" value="Ankyrin repeat-containing domain"/>
    <property type="match status" value="1"/>
</dbReference>
<sequence length="166" mass="18365">MAAGSDDERPSDLLLKCLDSGRVDVLCSLLSQLKNKSDFHDQVDVLCCKEGTLLHRAVGLDSADFVSALLSNGANPCVQNEDGKTAYQMCKSDVVYSILVRLLKYLPCISYSDSVAYAVNFASARCENHKHVKSHQMLESIREQIKPFGNLTGREELGEATKLYFQ</sequence>
<protein>
    <submittedName>
        <fullName evidence="2">Ankyrin repeat protein</fullName>
    </submittedName>
</protein>
<dbReference type="PROSITE" id="PS50088">
    <property type="entry name" value="ANK_REPEAT"/>
    <property type="match status" value="1"/>
</dbReference>
<reference evidence="2 3" key="1">
    <citation type="submission" date="2013-12" db="EMBL/GenBank/DDBJ databases">
        <title>Draft genome of the parsitic nematode Ancylostoma duodenale.</title>
        <authorList>
            <person name="Mitreva M."/>
        </authorList>
    </citation>
    <scope>NUCLEOTIDE SEQUENCE [LARGE SCALE GENOMIC DNA]</scope>
    <source>
        <strain evidence="2 3">Zhejiang</strain>
    </source>
</reference>
<accession>A0A0C2BYD7</accession>
<evidence type="ECO:0000256" key="1">
    <source>
        <dbReference type="PROSITE-ProRule" id="PRU00023"/>
    </source>
</evidence>
<keyword evidence="1" id="KW-0040">ANK repeat</keyword>
<dbReference type="AlphaFoldDB" id="A0A0C2BYD7"/>
<name>A0A0C2BYD7_9BILA</name>
<feature type="repeat" description="ANK" evidence="1">
    <location>
        <begin position="49"/>
        <end position="81"/>
    </location>
</feature>
<proteinExistence type="predicted"/>
<dbReference type="OrthoDB" id="5806726at2759"/>
<organism evidence="2 3">
    <name type="scientific">Ancylostoma duodenale</name>
    <dbReference type="NCBI Taxonomy" id="51022"/>
    <lineage>
        <taxon>Eukaryota</taxon>
        <taxon>Metazoa</taxon>
        <taxon>Ecdysozoa</taxon>
        <taxon>Nematoda</taxon>
        <taxon>Chromadorea</taxon>
        <taxon>Rhabditida</taxon>
        <taxon>Rhabditina</taxon>
        <taxon>Rhabditomorpha</taxon>
        <taxon>Strongyloidea</taxon>
        <taxon>Ancylostomatidae</taxon>
        <taxon>Ancylostomatinae</taxon>
        <taxon>Ancylostoma</taxon>
    </lineage>
</organism>
<dbReference type="InterPro" id="IPR002110">
    <property type="entry name" value="Ankyrin_rpt"/>
</dbReference>
<evidence type="ECO:0000313" key="2">
    <source>
        <dbReference type="EMBL" id="KIH48988.1"/>
    </source>
</evidence>
<dbReference type="Proteomes" id="UP000054047">
    <property type="component" value="Unassembled WGS sequence"/>
</dbReference>
<evidence type="ECO:0000313" key="3">
    <source>
        <dbReference type="Proteomes" id="UP000054047"/>
    </source>
</evidence>
<gene>
    <name evidence="2" type="ORF">ANCDUO_20938</name>
</gene>
<dbReference type="InterPro" id="IPR036770">
    <property type="entry name" value="Ankyrin_rpt-contain_sf"/>
</dbReference>
<dbReference type="EMBL" id="KN755688">
    <property type="protein sequence ID" value="KIH48988.1"/>
    <property type="molecule type" value="Genomic_DNA"/>
</dbReference>
<dbReference type="SUPFAM" id="SSF48403">
    <property type="entry name" value="Ankyrin repeat"/>
    <property type="match status" value="1"/>
</dbReference>